<evidence type="ECO:0000313" key="1">
    <source>
        <dbReference type="EMBL" id="GAG23960.1"/>
    </source>
</evidence>
<accession>X0W0D7</accession>
<dbReference type="AlphaFoldDB" id="X0W0D7"/>
<feature type="non-terminal residue" evidence="1">
    <location>
        <position position="61"/>
    </location>
</feature>
<reference evidence="1" key="1">
    <citation type="journal article" date="2014" name="Front. Microbiol.">
        <title>High frequency of phylogenetically diverse reductive dehalogenase-homologous genes in deep subseafloor sedimentary metagenomes.</title>
        <authorList>
            <person name="Kawai M."/>
            <person name="Futagami T."/>
            <person name="Toyoda A."/>
            <person name="Takaki Y."/>
            <person name="Nishi S."/>
            <person name="Hori S."/>
            <person name="Arai W."/>
            <person name="Tsubouchi T."/>
            <person name="Morono Y."/>
            <person name="Uchiyama I."/>
            <person name="Ito T."/>
            <person name="Fujiyama A."/>
            <person name="Inagaki F."/>
            <person name="Takami H."/>
        </authorList>
    </citation>
    <scope>NUCLEOTIDE SEQUENCE</scope>
    <source>
        <strain evidence="1">Expedition CK06-06</strain>
    </source>
</reference>
<proteinExistence type="predicted"/>
<organism evidence="1">
    <name type="scientific">marine sediment metagenome</name>
    <dbReference type="NCBI Taxonomy" id="412755"/>
    <lineage>
        <taxon>unclassified sequences</taxon>
        <taxon>metagenomes</taxon>
        <taxon>ecological metagenomes</taxon>
    </lineage>
</organism>
<gene>
    <name evidence="1" type="ORF">S01H1_58988</name>
</gene>
<comment type="caution">
    <text evidence="1">The sequence shown here is derived from an EMBL/GenBank/DDBJ whole genome shotgun (WGS) entry which is preliminary data.</text>
</comment>
<dbReference type="EMBL" id="BARS01038556">
    <property type="protein sequence ID" value="GAG23960.1"/>
    <property type="molecule type" value="Genomic_DNA"/>
</dbReference>
<sequence length="61" mass="6180">MILPGVTATKSITAGGGLVIRDWESTMEDTDASGTTATMPSNVDDDLLIAVLAVDGTTDPA</sequence>
<name>X0W0D7_9ZZZZ</name>
<protein>
    <submittedName>
        <fullName evidence="1">Uncharacterized protein</fullName>
    </submittedName>
</protein>